<dbReference type="RefSeq" id="WP_203752422.1">
    <property type="nucleotide sequence ID" value="NZ_BONK01000006.1"/>
</dbReference>
<dbReference type="InterPro" id="IPR009003">
    <property type="entry name" value="Peptidase_S1_PA"/>
</dbReference>
<reference evidence="1" key="1">
    <citation type="submission" date="2021-01" db="EMBL/GenBank/DDBJ databases">
        <title>Whole genome shotgun sequence of Cellulomonas chitinilytica NBRC 110799.</title>
        <authorList>
            <person name="Komaki H."/>
            <person name="Tamura T."/>
        </authorList>
    </citation>
    <scope>NUCLEOTIDE SEQUENCE</scope>
    <source>
        <strain evidence="1">NBRC 110799</strain>
    </source>
</reference>
<gene>
    <name evidence="1" type="ORF">Cch01nite_19640</name>
</gene>
<keyword evidence="2" id="KW-1185">Reference proteome</keyword>
<evidence type="ECO:0000313" key="2">
    <source>
        <dbReference type="Proteomes" id="UP000632740"/>
    </source>
</evidence>
<name>A0A919P2W2_9CELL</name>
<dbReference type="Proteomes" id="UP000632740">
    <property type="component" value="Unassembled WGS sequence"/>
</dbReference>
<sequence length="308" mass="33089">MLPDDLLVELLPREPPQYAGRQVEASTAGEYLLGAWTQVIRGALEERARYDDQFARDVRRAVFVGIGVFRAPWRSDGFNGPFRVVHGYQFGVALLSAHRPEPRTEIGAFGEPIRQMETEFRWHGSPPDEGRIAAYFEDGGDLFGVTARHVVDGLPAGRRAPVSCEHGTGTTMVRGGGPYVDAATVRLGCTVRPLRATGGSRSARAGEQVCHHFDSGLCTTKIVELQSTTQFRSAVMPQHFLTDDHGHPADSGALVSSAVNGDMCGIYLGECTARDPDGSLATYGFGLDLPQALDVLGITSPLAGATHA</sequence>
<dbReference type="SUPFAM" id="SSF50494">
    <property type="entry name" value="Trypsin-like serine proteases"/>
    <property type="match status" value="1"/>
</dbReference>
<dbReference type="EMBL" id="BONK01000006">
    <property type="protein sequence ID" value="GIG21240.1"/>
    <property type="molecule type" value="Genomic_DNA"/>
</dbReference>
<evidence type="ECO:0000313" key="1">
    <source>
        <dbReference type="EMBL" id="GIG21240.1"/>
    </source>
</evidence>
<organism evidence="1 2">
    <name type="scientific">Cellulomonas chitinilytica</name>
    <dbReference type="NCBI Taxonomy" id="398759"/>
    <lineage>
        <taxon>Bacteria</taxon>
        <taxon>Bacillati</taxon>
        <taxon>Actinomycetota</taxon>
        <taxon>Actinomycetes</taxon>
        <taxon>Micrococcales</taxon>
        <taxon>Cellulomonadaceae</taxon>
        <taxon>Cellulomonas</taxon>
    </lineage>
</organism>
<comment type="caution">
    <text evidence="1">The sequence shown here is derived from an EMBL/GenBank/DDBJ whole genome shotgun (WGS) entry which is preliminary data.</text>
</comment>
<dbReference type="AlphaFoldDB" id="A0A919P2W2"/>
<accession>A0A919P2W2</accession>
<proteinExistence type="predicted"/>
<protein>
    <submittedName>
        <fullName evidence="1">Uncharacterized protein</fullName>
    </submittedName>
</protein>